<evidence type="ECO:0000313" key="1">
    <source>
        <dbReference type="EMBL" id="SDP36804.1"/>
    </source>
</evidence>
<dbReference type="Proteomes" id="UP000198741">
    <property type="component" value="Chromosome I"/>
</dbReference>
<proteinExistence type="predicted"/>
<keyword evidence="2" id="KW-1185">Reference proteome</keyword>
<evidence type="ECO:0000313" key="2">
    <source>
        <dbReference type="Proteomes" id="UP000198741"/>
    </source>
</evidence>
<evidence type="ECO:0008006" key="3">
    <source>
        <dbReference type="Google" id="ProtNLM"/>
    </source>
</evidence>
<name>A0A1H0S538_9ACTN</name>
<dbReference type="EMBL" id="LT629710">
    <property type="protein sequence ID" value="SDP36804.1"/>
    <property type="molecule type" value="Genomic_DNA"/>
</dbReference>
<dbReference type="AlphaFoldDB" id="A0A1H0S538"/>
<reference evidence="1 2" key="1">
    <citation type="submission" date="2016-10" db="EMBL/GenBank/DDBJ databases">
        <authorList>
            <person name="de Groot N.N."/>
        </authorList>
    </citation>
    <scope>NUCLEOTIDE SEQUENCE [LARGE SCALE GENOMIC DNA]</scope>
    <source>
        <strain evidence="2">P4-7,KCTC 19426,CECT 7604</strain>
    </source>
</reference>
<gene>
    <name evidence="1" type="ORF">SAMN04515671_3908</name>
</gene>
<accession>A0A1H0S538</accession>
<organism evidence="1 2">
    <name type="scientific">Nakamurella panacisegetis</name>
    <dbReference type="NCBI Taxonomy" id="1090615"/>
    <lineage>
        <taxon>Bacteria</taxon>
        <taxon>Bacillati</taxon>
        <taxon>Actinomycetota</taxon>
        <taxon>Actinomycetes</taxon>
        <taxon>Nakamurellales</taxon>
        <taxon>Nakamurellaceae</taxon>
        <taxon>Nakamurella</taxon>
    </lineage>
</organism>
<protein>
    <recommendedName>
        <fullName evidence="3">Metallo-peptidase family M12B Reprolysin-like</fullName>
    </recommendedName>
</protein>
<sequence>MHDFLSSTSAFLGTDRIEVWVCEVPQGATDPTFNRSTLRLALDPSVLSGLLNKYVTAYYQQLSHGAYQPAFLPGRIHQMTVDESPQDCLDAALNSSAATTSGVLAVATAENAATAAGGFGTIGYICASRPLSRCPAASTRRGAYVGASDFHPDWGPEPAVDLEEHELGHMLGWTHSGDDIGEDHNSGIDVMSNSAAPRSFDPGRRDGQDTLGINRLAARWLPLSDVAIDQPIQGTAQTFALRPSTGASGTRLLVLPVDSNRFLTVEYLPKSGLDSFFPTGGVTVTLIDQSPAACNQATRCLGPRRRQLTEVGTAPFFDLLTPRSGEWTGQGWSVKVTGLSDVATVQVKFSSR</sequence>